<name>A0A932ZTF0_UNCTE</name>
<keyword evidence="7 8" id="KW-0472">Membrane</keyword>
<feature type="transmembrane region" description="Helical" evidence="8">
    <location>
        <begin position="98"/>
        <end position="117"/>
    </location>
</feature>
<proteinExistence type="inferred from homology"/>
<keyword evidence="6 8" id="KW-1133">Transmembrane helix</keyword>
<gene>
    <name evidence="9" type="ORF">HY618_06705</name>
</gene>
<evidence type="ECO:0000256" key="3">
    <source>
        <dbReference type="ARBA" id="ARBA00022448"/>
    </source>
</evidence>
<dbReference type="Proteomes" id="UP000752292">
    <property type="component" value="Unassembled WGS sequence"/>
</dbReference>
<dbReference type="AlphaFoldDB" id="A0A932ZTF0"/>
<feature type="transmembrane region" description="Helical" evidence="8">
    <location>
        <begin position="227"/>
        <end position="245"/>
    </location>
</feature>
<dbReference type="PANTHER" id="PTHR30269:SF37">
    <property type="entry name" value="MEMBRANE TRANSPORTER PROTEIN"/>
    <property type="match status" value="1"/>
</dbReference>
<comment type="caution">
    <text evidence="9">The sequence shown here is derived from an EMBL/GenBank/DDBJ whole genome shotgun (WGS) entry which is preliminary data.</text>
</comment>
<keyword evidence="4 8" id="KW-1003">Cell membrane</keyword>
<organism evidence="9 10">
    <name type="scientific">Tectimicrobiota bacterium</name>
    <dbReference type="NCBI Taxonomy" id="2528274"/>
    <lineage>
        <taxon>Bacteria</taxon>
        <taxon>Pseudomonadati</taxon>
        <taxon>Nitrospinota/Tectimicrobiota group</taxon>
        <taxon>Candidatus Tectimicrobiota</taxon>
    </lineage>
</organism>
<evidence type="ECO:0000256" key="7">
    <source>
        <dbReference type="ARBA" id="ARBA00023136"/>
    </source>
</evidence>
<dbReference type="PANTHER" id="PTHR30269">
    <property type="entry name" value="TRANSMEMBRANE PROTEIN YFCA"/>
    <property type="match status" value="1"/>
</dbReference>
<sequence length="249" mass="26585">MSGAMLALFVAITVAGGLFKGATGFALPILTVPVLSLLLGPREAVVMMSLPILLSNLADVRWGWSQWRSLRHITAYVAGGVAAVPLGVYFLHRGDPDVIRLLIGLVVYLFLLVRRFGRPMQLQRPAARHGAGACLGALAGLLTGVSSLPGPVNLAYLSMFPKETFIFVLNVFNSLGSISQISTFALAGTYTPPALAQTAYAVVPVLAGYWAGLFVRDRLRQKTFTQIVNAALLCIATGLVGQSLWKFLS</sequence>
<dbReference type="EMBL" id="JACQRX010000293">
    <property type="protein sequence ID" value="MBI4252134.1"/>
    <property type="molecule type" value="Genomic_DNA"/>
</dbReference>
<feature type="transmembrane region" description="Helical" evidence="8">
    <location>
        <begin position="129"/>
        <end position="149"/>
    </location>
</feature>
<keyword evidence="3" id="KW-0813">Transport</keyword>
<evidence type="ECO:0000256" key="2">
    <source>
        <dbReference type="ARBA" id="ARBA00009142"/>
    </source>
</evidence>
<evidence type="ECO:0000256" key="5">
    <source>
        <dbReference type="ARBA" id="ARBA00022692"/>
    </source>
</evidence>
<evidence type="ECO:0000313" key="9">
    <source>
        <dbReference type="EMBL" id="MBI4252134.1"/>
    </source>
</evidence>
<evidence type="ECO:0000256" key="1">
    <source>
        <dbReference type="ARBA" id="ARBA00004651"/>
    </source>
</evidence>
<reference evidence="9" key="1">
    <citation type="submission" date="2020-07" db="EMBL/GenBank/DDBJ databases">
        <title>Huge and variable diversity of episymbiotic CPR bacteria and DPANN archaea in groundwater ecosystems.</title>
        <authorList>
            <person name="He C.Y."/>
            <person name="Keren R."/>
            <person name="Whittaker M."/>
            <person name="Farag I.F."/>
            <person name="Doudna J."/>
            <person name="Cate J.H.D."/>
            <person name="Banfield J.F."/>
        </authorList>
    </citation>
    <scope>NUCLEOTIDE SEQUENCE</scope>
    <source>
        <strain evidence="9">NC_groundwater_1370_Ag_S-0.2um_69_93</strain>
    </source>
</reference>
<dbReference type="InterPro" id="IPR052017">
    <property type="entry name" value="TSUP"/>
</dbReference>
<dbReference type="InterPro" id="IPR002781">
    <property type="entry name" value="TM_pro_TauE-like"/>
</dbReference>
<evidence type="ECO:0000313" key="10">
    <source>
        <dbReference type="Proteomes" id="UP000752292"/>
    </source>
</evidence>
<evidence type="ECO:0000256" key="6">
    <source>
        <dbReference type="ARBA" id="ARBA00022989"/>
    </source>
</evidence>
<keyword evidence="5 8" id="KW-0812">Transmembrane</keyword>
<feature type="transmembrane region" description="Helical" evidence="8">
    <location>
        <begin position="194"/>
        <end position="215"/>
    </location>
</feature>
<protein>
    <recommendedName>
        <fullName evidence="8">Probable membrane transporter protein</fullName>
    </recommendedName>
</protein>
<evidence type="ECO:0000256" key="8">
    <source>
        <dbReference type="RuleBase" id="RU363041"/>
    </source>
</evidence>
<feature type="transmembrane region" description="Helical" evidence="8">
    <location>
        <begin position="73"/>
        <end position="92"/>
    </location>
</feature>
<dbReference type="GO" id="GO:0005886">
    <property type="term" value="C:plasma membrane"/>
    <property type="evidence" value="ECO:0007669"/>
    <property type="project" value="UniProtKB-SubCell"/>
</dbReference>
<evidence type="ECO:0000256" key="4">
    <source>
        <dbReference type="ARBA" id="ARBA00022475"/>
    </source>
</evidence>
<comment type="subcellular location">
    <subcellularLocation>
        <location evidence="1 8">Cell membrane</location>
        <topology evidence="1 8">Multi-pass membrane protein</topology>
    </subcellularLocation>
</comment>
<accession>A0A932ZTF0</accession>
<dbReference type="Pfam" id="PF01925">
    <property type="entry name" value="TauE"/>
    <property type="match status" value="1"/>
</dbReference>
<comment type="similarity">
    <text evidence="2 8">Belongs to the 4-toluene sulfonate uptake permease (TSUP) (TC 2.A.102) family.</text>
</comment>